<dbReference type="EMBL" id="LR134182">
    <property type="protein sequence ID" value="VEB45161.1"/>
    <property type="molecule type" value="Genomic_DNA"/>
</dbReference>
<comment type="similarity">
    <text evidence="10">Belongs to the TonB-dependent receptor family.</text>
</comment>
<dbReference type="InterPro" id="IPR036942">
    <property type="entry name" value="Beta-barrel_TonB_sf"/>
</dbReference>
<feature type="region of interest" description="Disordered" evidence="11">
    <location>
        <begin position="253"/>
        <end position="300"/>
    </location>
</feature>
<evidence type="ECO:0000259" key="12">
    <source>
        <dbReference type="Pfam" id="PF00593"/>
    </source>
</evidence>
<keyword evidence="6" id="KW-0798">TonB box</keyword>
<evidence type="ECO:0000256" key="6">
    <source>
        <dbReference type="ARBA" id="ARBA00023077"/>
    </source>
</evidence>
<dbReference type="PANTHER" id="PTHR30069:SF29">
    <property type="entry name" value="HEMOGLOBIN AND HEMOGLOBIN-HAPTOGLOBIN-BINDING PROTEIN 1-RELATED"/>
    <property type="match status" value="1"/>
</dbReference>
<keyword evidence="7 10" id="KW-0472">Membrane</keyword>
<dbReference type="PROSITE" id="PS52016">
    <property type="entry name" value="TONB_DEPENDENT_REC_3"/>
    <property type="match status" value="1"/>
</dbReference>
<evidence type="ECO:0000256" key="5">
    <source>
        <dbReference type="ARBA" id="ARBA00022729"/>
    </source>
</evidence>
<evidence type="ECO:0000256" key="11">
    <source>
        <dbReference type="SAM" id="MobiDB-lite"/>
    </source>
</evidence>
<evidence type="ECO:0000256" key="9">
    <source>
        <dbReference type="ARBA" id="ARBA00023237"/>
    </source>
</evidence>
<organism evidence="13 14">
    <name type="scientific">Chromobacterium violaceum</name>
    <dbReference type="NCBI Taxonomy" id="536"/>
    <lineage>
        <taxon>Bacteria</taxon>
        <taxon>Pseudomonadati</taxon>
        <taxon>Pseudomonadota</taxon>
        <taxon>Betaproteobacteria</taxon>
        <taxon>Neisseriales</taxon>
        <taxon>Chromobacteriaceae</taxon>
        <taxon>Chromobacterium</taxon>
    </lineage>
</organism>
<evidence type="ECO:0000313" key="13">
    <source>
        <dbReference type="EMBL" id="VEB45161.1"/>
    </source>
</evidence>
<accession>A0A447TJY2</accession>
<dbReference type="Proteomes" id="UP000275777">
    <property type="component" value="Chromosome"/>
</dbReference>
<dbReference type="SUPFAM" id="SSF56935">
    <property type="entry name" value="Porins"/>
    <property type="match status" value="1"/>
</dbReference>
<feature type="compositionally biased region" description="Basic residues" evidence="11">
    <location>
        <begin position="256"/>
        <end position="266"/>
    </location>
</feature>
<proteinExistence type="inferred from homology"/>
<keyword evidence="3 10" id="KW-1134">Transmembrane beta strand</keyword>
<dbReference type="Pfam" id="PF00593">
    <property type="entry name" value="TonB_dep_Rec_b-barrel"/>
    <property type="match status" value="1"/>
</dbReference>
<evidence type="ECO:0000256" key="3">
    <source>
        <dbReference type="ARBA" id="ARBA00022452"/>
    </source>
</evidence>
<dbReference type="InterPro" id="IPR039426">
    <property type="entry name" value="TonB-dep_rcpt-like"/>
</dbReference>
<protein>
    <submittedName>
        <fullName evidence="13">Vitamin B12/cobalamin outer membrane transporter</fullName>
    </submittedName>
</protein>
<sequence length="323" mass="35596">MKFANGVVLSPSLRWDHYKMTTSPDQAYANSGGQAVPSFSDSAFSPKLGLSIPFAGHYTAFAQLSSGFRAPPFDDANMAFVNRAHGYQVIVNPALKSETSRGVELGLKGQWDSVDFGLTAYQNRYRDFIEQQSLGMVNGLLTYQYQNIGRVDIKGAEARAAWRFAPGWQTHAAVAYTHGEDLDSHTALASVAPMSAVLGLRYGQARFGGEALLRAAVRNNRAPAVALPRLRPGRPPVSRPGLRDAGPDRLLEAGQGHHRARRRVQHLRPQILEDRRRARHGRRRSGAGPLHPARPQRQRQRRIPILIHPAGGLPPAANHRRKP</sequence>
<dbReference type="InterPro" id="IPR000531">
    <property type="entry name" value="Beta-barrel_TonB"/>
</dbReference>
<dbReference type="PANTHER" id="PTHR30069">
    <property type="entry name" value="TONB-DEPENDENT OUTER MEMBRANE RECEPTOR"/>
    <property type="match status" value="1"/>
</dbReference>
<keyword evidence="4 10" id="KW-0812">Transmembrane</keyword>
<evidence type="ECO:0000313" key="14">
    <source>
        <dbReference type="Proteomes" id="UP000275777"/>
    </source>
</evidence>
<dbReference type="GO" id="GO:0044718">
    <property type="term" value="P:siderophore transmembrane transport"/>
    <property type="evidence" value="ECO:0007669"/>
    <property type="project" value="TreeGrafter"/>
</dbReference>
<keyword evidence="8" id="KW-0675">Receptor</keyword>
<dbReference type="GO" id="GO:0009279">
    <property type="term" value="C:cell outer membrane"/>
    <property type="evidence" value="ECO:0007669"/>
    <property type="project" value="UniProtKB-SubCell"/>
</dbReference>
<evidence type="ECO:0000256" key="2">
    <source>
        <dbReference type="ARBA" id="ARBA00022448"/>
    </source>
</evidence>
<keyword evidence="2 10" id="KW-0813">Transport</keyword>
<evidence type="ECO:0000256" key="4">
    <source>
        <dbReference type="ARBA" id="ARBA00022692"/>
    </source>
</evidence>
<comment type="subcellular location">
    <subcellularLocation>
        <location evidence="1 10">Cell outer membrane</location>
        <topology evidence="1 10">Multi-pass membrane protein</topology>
    </subcellularLocation>
</comment>
<evidence type="ECO:0000256" key="1">
    <source>
        <dbReference type="ARBA" id="ARBA00004571"/>
    </source>
</evidence>
<reference evidence="13 14" key="1">
    <citation type="submission" date="2018-12" db="EMBL/GenBank/DDBJ databases">
        <authorList>
            <consortium name="Pathogen Informatics"/>
        </authorList>
    </citation>
    <scope>NUCLEOTIDE SEQUENCE [LARGE SCALE GENOMIC DNA]</scope>
    <source>
        <strain evidence="13 14">NCTC9695</strain>
    </source>
</reference>
<evidence type="ECO:0000256" key="8">
    <source>
        <dbReference type="ARBA" id="ARBA00023170"/>
    </source>
</evidence>
<dbReference type="AlphaFoldDB" id="A0A447TJY2"/>
<keyword evidence="5" id="KW-0732">Signal</keyword>
<keyword evidence="9 10" id="KW-0998">Cell outer membrane</keyword>
<evidence type="ECO:0000256" key="7">
    <source>
        <dbReference type="ARBA" id="ARBA00023136"/>
    </source>
</evidence>
<dbReference type="Gene3D" id="2.40.170.20">
    <property type="entry name" value="TonB-dependent receptor, beta-barrel domain"/>
    <property type="match status" value="1"/>
</dbReference>
<feature type="domain" description="TonB-dependent receptor-like beta-barrel" evidence="12">
    <location>
        <begin position="2"/>
        <end position="208"/>
    </location>
</feature>
<name>A0A447TJY2_CHRVL</name>
<evidence type="ECO:0000256" key="10">
    <source>
        <dbReference type="PROSITE-ProRule" id="PRU01360"/>
    </source>
</evidence>
<dbReference type="GO" id="GO:0015344">
    <property type="term" value="F:siderophore uptake transmembrane transporter activity"/>
    <property type="evidence" value="ECO:0007669"/>
    <property type="project" value="TreeGrafter"/>
</dbReference>
<gene>
    <name evidence="13" type="ORF">NCTC9695_05666</name>
</gene>